<proteinExistence type="predicted"/>
<keyword evidence="2" id="KW-1185">Reference proteome</keyword>
<sequence>MEGLELVKMVYDSNFMFKYGFFGHVALTADGKFLLGHAGSGDKQFYDISPCYHPDKYLRFLKRSEKYFQRCQAIRRNASLDRQQRYQKLKKLAEEIVVFVNQYIYLRENEDVL</sequence>
<evidence type="ECO:0000313" key="2">
    <source>
        <dbReference type="Proteomes" id="UP000326354"/>
    </source>
</evidence>
<accession>A0A5S9IMX7</accession>
<gene>
    <name evidence="1" type="ORF">UABAM_03170</name>
</gene>
<organism evidence="1 2">
    <name type="scientific">Uabimicrobium amorphum</name>
    <dbReference type="NCBI Taxonomy" id="2596890"/>
    <lineage>
        <taxon>Bacteria</taxon>
        <taxon>Pseudomonadati</taxon>
        <taxon>Planctomycetota</taxon>
        <taxon>Candidatus Uabimicrobiia</taxon>
        <taxon>Candidatus Uabimicrobiales</taxon>
        <taxon>Candidatus Uabimicrobiaceae</taxon>
        <taxon>Candidatus Uabimicrobium</taxon>
    </lineage>
</organism>
<dbReference type="AlphaFoldDB" id="A0A5S9IMX7"/>
<evidence type="ECO:0000313" key="1">
    <source>
        <dbReference type="EMBL" id="BBM84809.1"/>
    </source>
</evidence>
<dbReference type="EMBL" id="AP019860">
    <property type="protein sequence ID" value="BBM84809.1"/>
    <property type="molecule type" value="Genomic_DNA"/>
</dbReference>
<dbReference type="Proteomes" id="UP000326354">
    <property type="component" value="Chromosome"/>
</dbReference>
<name>A0A5S9IMX7_UABAM</name>
<reference evidence="1 2" key="1">
    <citation type="submission" date="2019-08" db="EMBL/GenBank/DDBJ databases">
        <title>Complete genome sequence of Candidatus Uab amorphum.</title>
        <authorList>
            <person name="Shiratori T."/>
            <person name="Suzuki S."/>
            <person name="Kakizawa Y."/>
            <person name="Ishida K."/>
        </authorList>
    </citation>
    <scope>NUCLEOTIDE SEQUENCE [LARGE SCALE GENOMIC DNA]</scope>
    <source>
        <strain evidence="1 2">SRT547</strain>
    </source>
</reference>
<protein>
    <submittedName>
        <fullName evidence="1">Uncharacterized protein</fullName>
    </submittedName>
</protein>
<dbReference type="KEGG" id="uam:UABAM_03170"/>